<name>A0AA37L6P8_9PEZI</name>
<dbReference type="InterPro" id="IPR029063">
    <property type="entry name" value="SAM-dependent_MTases_sf"/>
</dbReference>
<accession>A0AA37L6P8</accession>
<dbReference type="Proteomes" id="UP001055115">
    <property type="component" value="Unassembled WGS sequence"/>
</dbReference>
<protein>
    <recommendedName>
        <fullName evidence="3">Methyltransferase</fullName>
    </recommendedName>
</protein>
<organism evidence="1 2">
    <name type="scientific">Colletotrichum spaethianum</name>
    <dbReference type="NCBI Taxonomy" id="700344"/>
    <lineage>
        <taxon>Eukaryota</taxon>
        <taxon>Fungi</taxon>
        <taxon>Dikarya</taxon>
        <taxon>Ascomycota</taxon>
        <taxon>Pezizomycotina</taxon>
        <taxon>Sordariomycetes</taxon>
        <taxon>Hypocreomycetidae</taxon>
        <taxon>Glomerellales</taxon>
        <taxon>Glomerellaceae</taxon>
        <taxon>Colletotrichum</taxon>
        <taxon>Colletotrichum spaethianum species complex</taxon>
    </lineage>
</organism>
<proteinExistence type="predicted"/>
<sequence>MDLEVGLDLQHNLFIRTFDDQLGTAPPNDREFKVGRVLDVGTGSGIWAIDFGDEHPESNVIRQILTF</sequence>
<dbReference type="SUPFAM" id="SSF53335">
    <property type="entry name" value="S-adenosyl-L-methionine-dependent methyltransferases"/>
    <property type="match status" value="1"/>
</dbReference>
<dbReference type="GeneID" id="73322143"/>
<evidence type="ECO:0008006" key="3">
    <source>
        <dbReference type="Google" id="ProtNLM"/>
    </source>
</evidence>
<gene>
    <name evidence="1" type="ORF">ColSpa_01341</name>
</gene>
<dbReference type="AlphaFoldDB" id="A0AA37L6P8"/>
<evidence type="ECO:0000313" key="1">
    <source>
        <dbReference type="EMBL" id="GKT41160.1"/>
    </source>
</evidence>
<dbReference type="Gene3D" id="3.40.50.150">
    <property type="entry name" value="Vaccinia Virus protein VP39"/>
    <property type="match status" value="1"/>
</dbReference>
<dbReference type="EMBL" id="BQXU01000002">
    <property type="protein sequence ID" value="GKT41160.1"/>
    <property type="molecule type" value="Genomic_DNA"/>
</dbReference>
<evidence type="ECO:0000313" key="2">
    <source>
        <dbReference type="Proteomes" id="UP001055115"/>
    </source>
</evidence>
<keyword evidence="2" id="KW-1185">Reference proteome</keyword>
<comment type="caution">
    <text evidence="1">The sequence shown here is derived from an EMBL/GenBank/DDBJ whole genome shotgun (WGS) entry which is preliminary data.</text>
</comment>
<reference evidence="1 2" key="1">
    <citation type="submission" date="2022-03" db="EMBL/GenBank/DDBJ databases">
        <title>Genome data of Colletotrichum spp.</title>
        <authorList>
            <person name="Utami Y.D."/>
            <person name="Hiruma K."/>
        </authorList>
    </citation>
    <scope>NUCLEOTIDE SEQUENCE [LARGE SCALE GENOMIC DNA]</scope>
    <source>
        <strain evidence="1 2">MAFF 239500</strain>
    </source>
</reference>
<dbReference type="RefSeq" id="XP_049123510.1">
    <property type="nucleotide sequence ID" value="XM_049267553.1"/>
</dbReference>